<dbReference type="Gene3D" id="3.30.43.10">
    <property type="entry name" value="Uridine Diphospho-n-acetylenolpyruvylglucosamine Reductase, domain 2"/>
    <property type="match status" value="1"/>
</dbReference>
<dbReference type="InterPro" id="IPR016166">
    <property type="entry name" value="FAD-bd_PCMH"/>
</dbReference>
<dbReference type="PANTHER" id="PTHR42659:SF2">
    <property type="entry name" value="XANTHINE DEHYDROGENASE SUBUNIT C-RELATED"/>
    <property type="match status" value="1"/>
</dbReference>
<keyword evidence="3" id="KW-0560">Oxidoreductase</keyword>
<dbReference type="GO" id="GO:0016491">
    <property type="term" value="F:oxidoreductase activity"/>
    <property type="evidence" value="ECO:0007669"/>
    <property type="project" value="UniProtKB-KW"/>
</dbReference>
<dbReference type="RefSeq" id="WP_109872858.1">
    <property type="nucleotide sequence ID" value="NZ_QGNA01000005.1"/>
</dbReference>
<dbReference type="InterPro" id="IPR016169">
    <property type="entry name" value="FAD-bd_PCMH_sub2"/>
</dbReference>
<dbReference type="InterPro" id="IPR002346">
    <property type="entry name" value="Mopterin_DH_FAD-bd"/>
</dbReference>
<dbReference type="InterPro" id="IPR051312">
    <property type="entry name" value="Diverse_Substr_Oxidored"/>
</dbReference>
<dbReference type="Pfam" id="PF03450">
    <property type="entry name" value="CO_deh_flav_C"/>
    <property type="match status" value="1"/>
</dbReference>
<evidence type="ECO:0000259" key="4">
    <source>
        <dbReference type="PROSITE" id="PS51387"/>
    </source>
</evidence>
<dbReference type="InterPro" id="IPR016167">
    <property type="entry name" value="FAD-bd_PCMH_sub1"/>
</dbReference>
<dbReference type="PANTHER" id="PTHR42659">
    <property type="entry name" value="XANTHINE DEHYDROGENASE SUBUNIT C-RELATED"/>
    <property type="match status" value="1"/>
</dbReference>
<dbReference type="SMART" id="SM01092">
    <property type="entry name" value="CO_deh_flav_C"/>
    <property type="match status" value="1"/>
</dbReference>
<sequence length="278" mass="28910">MTPARFAYARPTTLEEALGILARGGEEAAPLAGGQSLMPMMAMRVARPALLVDLNRVAGLDAIALEGGVLRIGAMARHAAVLAHPLVAAEAPLLPRALEEVAHPAIRNRGTLGGSLALADPAAELPACMVALDATIVLASAGGERRVPAADFFQGLYATARRSDELLLRVEIPRAAGWTPWFAEVARRRGDYALAGLAVMARCTAGRIVEARLGFCGVEAAPRRLPAVEAALVAGEDAASRLPALLEPLGSAEAPAGYRLHLAQVLLRRATEALHAAA</sequence>
<dbReference type="AlphaFoldDB" id="A0A317F9U4"/>
<protein>
    <submittedName>
        <fullName evidence="5">Molybdopterin dehydrogenase</fullName>
    </submittedName>
</protein>
<dbReference type="OrthoDB" id="9793944at2"/>
<dbReference type="FunFam" id="3.30.465.10:FF:000017">
    <property type="entry name" value="Xanthine dehydrogenase, FAD binding subunit"/>
    <property type="match status" value="1"/>
</dbReference>
<gene>
    <name evidence="5" type="ORF">DFH01_23195</name>
</gene>
<dbReference type="GO" id="GO:0071949">
    <property type="term" value="F:FAD binding"/>
    <property type="evidence" value="ECO:0007669"/>
    <property type="project" value="InterPro"/>
</dbReference>
<reference evidence="6" key="1">
    <citation type="submission" date="2018-05" db="EMBL/GenBank/DDBJ databases">
        <authorList>
            <person name="Du Z."/>
            <person name="Wang X."/>
        </authorList>
    </citation>
    <scope>NUCLEOTIDE SEQUENCE [LARGE SCALE GENOMIC DNA]</scope>
    <source>
        <strain evidence="6">CQN31</strain>
    </source>
</reference>
<dbReference type="Proteomes" id="UP000245765">
    <property type="component" value="Unassembled WGS sequence"/>
</dbReference>
<dbReference type="InterPro" id="IPR036683">
    <property type="entry name" value="CO_DH_flav_C_dom_sf"/>
</dbReference>
<dbReference type="InterPro" id="IPR005107">
    <property type="entry name" value="CO_DH_flav_C"/>
</dbReference>
<dbReference type="InterPro" id="IPR036318">
    <property type="entry name" value="FAD-bd_PCMH-like_sf"/>
</dbReference>
<dbReference type="Gene3D" id="3.30.390.50">
    <property type="entry name" value="CO dehydrogenase flavoprotein, C-terminal domain"/>
    <property type="match status" value="1"/>
</dbReference>
<accession>A0A317F9U4</accession>
<organism evidence="5 6">
    <name type="scientific">Falsiroseomonas bella</name>
    <dbReference type="NCBI Taxonomy" id="2184016"/>
    <lineage>
        <taxon>Bacteria</taxon>
        <taxon>Pseudomonadati</taxon>
        <taxon>Pseudomonadota</taxon>
        <taxon>Alphaproteobacteria</taxon>
        <taxon>Acetobacterales</taxon>
        <taxon>Roseomonadaceae</taxon>
        <taxon>Falsiroseomonas</taxon>
    </lineage>
</organism>
<proteinExistence type="predicted"/>
<dbReference type="Pfam" id="PF00941">
    <property type="entry name" value="FAD_binding_5"/>
    <property type="match status" value="1"/>
</dbReference>
<evidence type="ECO:0000256" key="3">
    <source>
        <dbReference type="ARBA" id="ARBA00023002"/>
    </source>
</evidence>
<evidence type="ECO:0000313" key="6">
    <source>
        <dbReference type="Proteomes" id="UP000245765"/>
    </source>
</evidence>
<dbReference type="PROSITE" id="PS51387">
    <property type="entry name" value="FAD_PCMH"/>
    <property type="match status" value="1"/>
</dbReference>
<keyword evidence="6" id="KW-1185">Reference proteome</keyword>
<keyword evidence="2" id="KW-0274">FAD</keyword>
<dbReference type="SUPFAM" id="SSF56176">
    <property type="entry name" value="FAD-binding/transporter-associated domain-like"/>
    <property type="match status" value="1"/>
</dbReference>
<name>A0A317F9U4_9PROT</name>
<evidence type="ECO:0000256" key="2">
    <source>
        <dbReference type="ARBA" id="ARBA00022827"/>
    </source>
</evidence>
<dbReference type="EMBL" id="QGNA01000005">
    <property type="protein sequence ID" value="PWS35213.1"/>
    <property type="molecule type" value="Genomic_DNA"/>
</dbReference>
<dbReference type="Gene3D" id="3.30.465.10">
    <property type="match status" value="1"/>
</dbReference>
<comment type="caution">
    <text evidence="5">The sequence shown here is derived from an EMBL/GenBank/DDBJ whole genome shotgun (WGS) entry which is preliminary data.</text>
</comment>
<dbReference type="SUPFAM" id="SSF55447">
    <property type="entry name" value="CO dehydrogenase flavoprotein C-terminal domain-like"/>
    <property type="match status" value="1"/>
</dbReference>
<feature type="domain" description="FAD-binding PCMH-type" evidence="4">
    <location>
        <begin position="1"/>
        <end position="177"/>
    </location>
</feature>
<keyword evidence="1" id="KW-0285">Flavoprotein</keyword>
<evidence type="ECO:0000313" key="5">
    <source>
        <dbReference type="EMBL" id="PWS35213.1"/>
    </source>
</evidence>
<evidence type="ECO:0000256" key="1">
    <source>
        <dbReference type="ARBA" id="ARBA00022630"/>
    </source>
</evidence>